<feature type="repeat" description="TNFR-Cys" evidence="5">
    <location>
        <begin position="269"/>
        <end position="308"/>
    </location>
</feature>
<dbReference type="PANTHER" id="PTHR24042">
    <property type="entry name" value="NEL HOMOLOG"/>
    <property type="match status" value="1"/>
</dbReference>
<evidence type="ECO:0000256" key="7">
    <source>
        <dbReference type="SAM" id="SignalP"/>
    </source>
</evidence>
<keyword evidence="7" id="KW-0732">Signal</keyword>
<dbReference type="PROSITE" id="PS01187">
    <property type="entry name" value="EGF_CA"/>
    <property type="match status" value="1"/>
</dbReference>
<proteinExistence type="predicted"/>
<dbReference type="PANTHER" id="PTHR24042:SF8">
    <property type="match status" value="1"/>
</dbReference>
<reference evidence="10" key="1">
    <citation type="journal article" date="2008" name="Nature">
        <title>The amphioxus genome and the evolution of the chordate karyotype.</title>
        <authorList>
            <consortium name="US DOE Joint Genome Institute (JGI-PGF)"/>
            <person name="Putnam N.H."/>
            <person name="Butts T."/>
            <person name="Ferrier D.E.K."/>
            <person name="Furlong R.F."/>
            <person name="Hellsten U."/>
            <person name="Kawashima T."/>
            <person name="Robinson-Rechavi M."/>
            <person name="Shoguchi E."/>
            <person name="Terry A."/>
            <person name="Yu J.-K."/>
            <person name="Benito-Gutierrez E.L."/>
            <person name="Dubchak I."/>
            <person name="Garcia-Fernandez J."/>
            <person name="Gibson-Brown J.J."/>
            <person name="Grigoriev I.V."/>
            <person name="Horton A.C."/>
            <person name="de Jong P.J."/>
            <person name="Jurka J."/>
            <person name="Kapitonov V.V."/>
            <person name="Kohara Y."/>
            <person name="Kuroki Y."/>
            <person name="Lindquist E."/>
            <person name="Lucas S."/>
            <person name="Osoegawa K."/>
            <person name="Pennacchio L.A."/>
            <person name="Salamov A.A."/>
            <person name="Satou Y."/>
            <person name="Sauka-Spengler T."/>
            <person name="Schmutz J."/>
            <person name="Shin-I T."/>
            <person name="Toyoda A."/>
            <person name="Bronner-Fraser M."/>
            <person name="Fujiyama A."/>
            <person name="Holland L.Z."/>
            <person name="Holland P.W.H."/>
            <person name="Satoh N."/>
            <person name="Rokhsar D.S."/>
        </authorList>
    </citation>
    <scope>NUCLEOTIDE SEQUENCE [LARGE SCALE GENOMIC DNA]</scope>
    <source>
        <strain evidence="10">S238N-H82</strain>
        <tissue evidence="10">Testes</tissue>
    </source>
</reference>
<feature type="domain" description="TNFR-Cys" evidence="8">
    <location>
        <begin position="194"/>
        <end position="234"/>
    </location>
</feature>
<dbReference type="InterPro" id="IPR013806">
    <property type="entry name" value="Kringle-like"/>
</dbReference>
<keyword evidence="2 5" id="KW-1015">Disulfide bond</keyword>
<dbReference type="InParanoid" id="C3ZTX1"/>
<feature type="disulfide bond" evidence="5">
    <location>
        <begin position="195"/>
        <end position="210"/>
    </location>
</feature>
<dbReference type="SMART" id="SM00179">
    <property type="entry name" value="EGF_CA"/>
    <property type="match status" value="1"/>
</dbReference>
<dbReference type="PROSITE" id="PS00652">
    <property type="entry name" value="TNFR_NGFR_1"/>
    <property type="match status" value="1"/>
</dbReference>
<sequence>MTCTPGVYGMASGRLWWLLWLLTLHAASSQHVGDKMNLKCDVIESGTDCYKVSTGGRDYRGQVRVTDSGLDCQRWSTQEPHGHENTPQMFPRKGLDSNFCRNPSPSELDQYNRPWCYTTDPGKRWEFCPVNPCNELLKQQGVSASGRLESQLERQNATIQEQRRNLEAQWRTIRELLQGRDSGPVDLTIEECQLCTQGEWCDVSTAPPTCIPCSSCPSGYKSQDQCSGATDTVCVDIDECVANRMNNCEKDQTCVNVPGSFYCMGKFILCGPNQFYNTNTKSCQKCRRCMGDGSRTIVPCHLVSDTLCSPPVPNLFSALYLSEIRNNSYTNIPGGDKLKLRPIRSSNDSYFSRDPSYQNIILEKAGFAVVDINYAVIIANGYSAMFFMLRHTCANYMQLSVDWDGVAEAGTRLKQTVGRYYQSSTVSTAMAVTPGETLGVEIRSNNRECFPPGDRAPTQLKEVADVERSGPFSILWLSHKTGAALLKASMQQATYEGSWRVDFELQSISDPYMLQLKSSNFISFRREGNVRFSFHQAMYLQGLACSGPEGVVMVPKLLRRGGGTVKLLQHMNVGVNMQYMTLVTGAAVPVQAGDRLFMEIESARDCTMYFLGSDLGIGGLNVLWLPHQKSAVLMGELYNNGQLEGVAQRQVLRFTEKNNTDPTVLKLNKNGRVTFLKPGRVNVNYHQNIIHSCDYASITAYYHGLAISDPVPFMQQVLGNTNAKAEGIYLSGSYDVEEGSQIYLQMTCKRGRINGVGEGHFSTLSVLWIMP</sequence>
<feature type="chain" id="PRO_5002935015" description="Kringle domain-containing protein" evidence="7">
    <location>
        <begin position="30"/>
        <end position="771"/>
    </location>
</feature>
<feature type="domain" description="Kringle" evidence="9">
    <location>
        <begin position="56"/>
        <end position="133"/>
    </location>
</feature>
<evidence type="ECO:0000256" key="3">
    <source>
        <dbReference type="ARBA" id="ARBA00023180"/>
    </source>
</evidence>
<dbReference type="InterPro" id="IPR051586">
    <property type="entry name" value="PKC-binding_NELL"/>
</dbReference>
<evidence type="ECO:0000256" key="4">
    <source>
        <dbReference type="PROSITE-ProRule" id="PRU00121"/>
    </source>
</evidence>
<evidence type="ECO:0000256" key="6">
    <source>
        <dbReference type="SAM" id="MobiDB-lite"/>
    </source>
</evidence>
<dbReference type="InterPro" id="IPR000001">
    <property type="entry name" value="Kringle"/>
</dbReference>
<feature type="disulfide bond" evidence="5">
    <location>
        <begin position="216"/>
        <end position="234"/>
    </location>
</feature>
<feature type="repeat" description="TNFR-Cys" evidence="5">
    <location>
        <begin position="194"/>
        <end position="234"/>
    </location>
</feature>
<dbReference type="CDD" id="cd00108">
    <property type="entry name" value="KR"/>
    <property type="match status" value="1"/>
</dbReference>
<evidence type="ECO:0000256" key="1">
    <source>
        <dbReference type="ARBA" id="ARBA00022572"/>
    </source>
</evidence>
<dbReference type="PROSITE" id="PS50070">
    <property type="entry name" value="KRINGLE_2"/>
    <property type="match status" value="1"/>
</dbReference>
<dbReference type="SMART" id="SM00208">
    <property type="entry name" value="TNFR"/>
    <property type="match status" value="2"/>
</dbReference>
<dbReference type="GO" id="GO:0005509">
    <property type="term" value="F:calcium ion binding"/>
    <property type="evidence" value="ECO:0007669"/>
    <property type="project" value="InterPro"/>
</dbReference>
<organism>
    <name type="scientific">Branchiostoma floridae</name>
    <name type="common">Florida lancelet</name>
    <name type="synonym">Amphioxus</name>
    <dbReference type="NCBI Taxonomy" id="7739"/>
    <lineage>
        <taxon>Eukaryota</taxon>
        <taxon>Metazoa</taxon>
        <taxon>Chordata</taxon>
        <taxon>Cephalochordata</taxon>
        <taxon>Leptocardii</taxon>
        <taxon>Amphioxiformes</taxon>
        <taxon>Branchiostomatidae</taxon>
        <taxon>Branchiostoma</taxon>
    </lineage>
</organism>
<dbReference type="PROSITE" id="PS50050">
    <property type="entry name" value="TNFR_NGFR_2"/>
    <property type="match status" value="2"/>
</dbReference>
<feature type="domain" description="TNFR-Cys" evidence="8">
    <location>
        <begin position="269"/>
        <end position="308"/>
    </location>
</feature>
<feature type="region of interest" description="Disordered" evidence="6">
    <location>
        <begin position="76"/>
        <end position="95"/>
    </location>
</feature>
<evidence type="ECO:0000313" key="10">
    <source>
        <dbReference type="EMBL" id="EEN44013.1"/>
    </source>
</evidence>
<evidence type="ECO:0000259" key="8">
    <source>
        <dbReference type="PROSITE" id="PS50050"/>
    </source>
</evidence>
<dbReference type="Pfam" id="PF00051">
    <property type="entry name" value="Kringle"/>
    <property type="match status" value="1"/>
</dbReference>
<dbReference type="InterPro" id="IPR001368">
    <property type="entry name" value="TNFR/NGFR_Cys_rich_reg"/>
</dbReference>
<dbReference type="Gene3D" id="2.40.20.10">
    <property type="entry name" value="Plasminogen Kringle 4"/>
    <property type="match status" value="1"/>
</dbReference>
<dbReference type="AlphaFoldDB" id="C3ZTX1"/>
<comment type="caution">
    <text evidence="4">Lacks conserved residue(s) required for the propagation of feature annotation.</text>
</comment>
<dbReference type="eggNOG" id="ENOG502QVBW">
    <property type="taxonomic scope" value="Eukaryota"/>
</dbReference>
<evidence type="ECO:0008006" key="11">
    <source>
        <dbReference type="Google" id="ProtNLM"/>
    </source>
</evidence>
<evidence type="ECO:0000256" key="5">
    <source>
        <dbReference type="PROSITE-ProRule" id="PRU00206"/>
    </source>
</evidence>
<dbReference type="Pfam" id="PF00020">
    <property type="entry name" value="TNFR_c6"/>
    <property type="match status" value="1"/>
</dbReference>
<dbReference type="Gene3D" id="2.10.25.10">
    <property type="entry name" value="Laminin"/>
    <property type="match status" value="1"/>
</dbReference>
<keyword evidence="3" id="KW-0325">Glycoprotein</keyword>
<dbReference type="InterPro" id="IPR018097">
    <property type="entry name" value="EGF_Ca-bd_CS"/>
</dbReference>
<gene>
    <name evidence="10" type="ORF">BRAFLDRAFT_88985</name>
</gene>
<dbReference type="SMART" id="SM00130">
    <property type="entry name" value="KR"/>
    <property type="match status" value="1"/>
</dbReference>
<feature type="signal peptide" evidence="7">
    <location>
        <begin position="1"/>
        <end position="29"/>
    </location>
</feature>
<accession>C3ZTX1</accession>
<dbReference type="SUPFAM" id="SSF57440">
    <property type="entry name" value="Kringle-like"/>
    <property type="match status" value="1"/>
</dbReference>
<keyword evidence="1 4" id="KW-0420">Kringle</keyword>
<dbReference type="InterPro" id="IPR001881">
    <property type="entry name" value="EGF-like_Ca-bd_dom"/>
</dbReference>
<feature type="disulfide bond" evidence="5">
    <location>
        <begin position="213"/>
        <end position="226"/>
    </location>
</feature>
<dbReference type="EMBL" id="GG666680">
    <property type="protein sequence ID" value="EEN44013.1"/>
    <property type="molecule type" value="Genomic_DNA"/>
</dbReference>
<dbReference type="PRINTS" id="PR00018">
    <property type="entry name" value="KRINGLE"/>
</dbReference>
<dbReference type="InterPro" id="IPR038178">
    <property type="entry name" value="Kringle_sf"/>
</dbReference>
<protein>
    <recommendedName>
        <fullName evidence="11">Kringle domain-containing protein</fullName>
    </recommendedName>
</protein>
<evidence type="ECO:0000259" key="9">
    <source>
        <dbReference type="PROSITE" id="PS50070"/>
    </source>
</evidence>
<evidence type="ECO:0000256" key="2">
    <source>
        <dbReference type="ARBA" id="ARBA00023157"/>
    </source>
</evidence>
<name>C3ZTX1_BRAFL</name>